<keyword evidence="1" id="KW-0472">Membrane</keyword>
<keyword evidence="1" id="KW-1133">Transmembrane helix</keyword>
<evidence type="ECO:0000256" key="1">
    <source>
        <dbReference type="SAM" id="Phobius"/>
    </source>
</evidence>
<name>A0A0L6V2N8_9BASI</name>
<dbReference type="Proteomes" id="UP000037035">
    <property type="component" value="Unassembled WGS sequence"/>
</dbReference>
<accession>A0A0L6V2N8</accession>
<dbReference type="AlphaFoldDB" id="A0A0L6V2N8"/>
<comment type="caution">
    <text evidence="2">The sequence shown here is derived from an EMBL/GenBank/DDBJ whole genome shotgun (WGS) entry which is preliminary data.</text>
</comment>
<reference evidence="2 3" key="1">
    <citation type="submission" date="2015-08" db="EMBL/GenBank/DDBJ databases">
        <title>Next Generation Sequencing and Analysis of the Genome of Puccinia sorghi L Schw, the Causal Agent of Maize Common Rust.</title>
        <authorList>
            <person name="Rochi L."/>
            <person name="Burguener G."/>
            <person name="Darino M."/>
            <person name="Turjanski A."/>
            <person name="Kreff E."/>
            <person name="Dieguez M.J."/>
            <person name="Sacco F."/>
        </authorList>
    </citation>
    <scope>NUCLEOTIDE SEQUENCE [LARGE SCALE GENOMIC DNA]</scope>
    <source>
        <strain evidence="2 3">RO10H11247</strain>
    </source>
</reference>
<keyword evidence="1" id="KW-0812">Transmembrane</keyword>
<evidence type="ECO:0000313" key="3">
    <source>
        <dbReference type="Proteomes" id="UP000037035"/>
    </source>
</evidence>
<dbReference type="EMBL" id="LAVV01007712">
    <property type="protein sequence ID" value="KNZ55021.1"/>
    <property type="molecule type" value="Genomic_DNA"/>
</dbReference>
<organism evidence="2 3">
    <name type="scientific">Puccinia sorghi</name>
    <dbReference type="NCBI Taxonomy" id="27349"/>
    <lineage>
        <taxon>Eukaryota</taxon>
        <taxon>Fungi</taxon>
        <taxon>Dikarya</taxon>
        <taxon>Basidiomycota</taxon>
        <taxon>Pucciniomycotina</taxon>
        <taxon>Pucciniomycetes</taxon>
        <taxon>Pucciniales</taxon>
        <taxon>Pucciniaceae</taxon>
        <taxon>Puccinia</taxon>
    </lineage>
</organism>
<dbReference type="VEuPathDB" id="FungiDB:VP01_278g1"/>
<sequence>MRKVENSVLTGLILKNIQNQARKSVGKEEKPDIELESMIMTNPQLMTFVIAIATTPRIVIVFFWITFVIVFQEKKSFKIFSNPIPKTVSIIKIAEGSLKKQNYSLSSHGPPLPASIGYCHHTSMVRNLTFGEVNCIPPWRSEACDCKNSYVLCRWGLLVLLDFLNRLLNSFFFIFCTLKVRSETVSLKTNSNFCFLKKLKNVFNCYLRYLNLNFWKILVRVLQNQTEIMNLACNILKGFLSRKGDVENGGCWNQWNVGTWGFQNQWYSGREGGGGGELWLGEQELFPKKNPLKCLHHCADYTVTVPKNLHMKTDGVWMVAWLEHATCQFKAVEQVFFPESLSGIQVAKGVFSTKIHKILLNNLNVTLKSIDEFQKWPIYLRSFFCSKAHYFYIFLHIKHFYSLINIYKSLFGITMSSAHWINLILCSITLQKKKLSQLPAVDMQKLPGSFCCYSKLSPRVIQPSFAAQSLCILHNDCAKTSTYANRCSLDDSLAGECCRQLSKLFLQCNLEENLSNYSSSMQMSNDWQLLLESANVVGCFIVVQISKAHCRSIVIADLHTQEINYKRRNFFIVLHAVDRPFLRVVMLEGGDIENPLFNCESTLNICMWVQDCTVFIEFCMEFLVILEMRRKIKEISTDSHLKSQSINKTKLLIYSSFRNGSFKSLNENKFSLELNVSKFIKQLKSDQIFYSAHHEEFAGNTFQMRFSKIHVLGSFLFQIIMSVVSWNRVNNIIPNHFKKRICWLCEKNNINLCIGNDWILSLKF</sequence>
<evidence type="ECO:0000313" key="2">
    <source>
        <dbReference type="EMBL" id="KNZ55021.1"/>
    </source>
</evidence>
<protein>
    <submittedName>
        <fullName evidence="2">Uncharacterized protein</fullName>
    </submittedName>
</protein>
<keyword evidence="3" id="KW-1185">Reference proteome</keyword>
<feature type="transmembrane region" description="Helical" evidence="1">
    <location>
        <begin position="45"/>
        <end position="71"/>
    </location>
</feature>
<gene>
    <name evidence="2" type="ORF">VP01_278g1</name>
</gene>
<proteinExistence type="predicted"/>